<dbReference type="Gene3D" id="3.30.40.10">
    <property type="entry name" value="Zinc/RING finger domain, C3HC4 (zinc finger)"/>
    <property type="match status" value="1"/>
</dbReference>
<proteinExistence type="predicted"/>
<comment type="catalytic activity">
    <reaction evidence="1">
        <text>S-ubiquitinyl-[E2 ubiquitin-conjugating enzyme]-L-cysteine + [acceptor protein]-L-lysine = [E2 ubiquitin-conjugating enzyme]-L-cysteine + N(6)-ubiquitinyl-[acceptor protein]-L-lysine.</text>
        <dbReference type="EC" id="2.3.2.27"/>
    </reaction>
</comment>
<dbReference type="InterPro" id="IPR013083">
    <property type="entry name" value="Znf_RING/FYVE/PHD"/>
</dbReference>
<organism evidence="11 12">
    <name type="scientific">Canna indica</name>
    <name type="common">Indian-shot</name>
    <dbReference type="NCBI Taxonomy" id="4628"/>
    <lineage>
        <taxon>Eukaryota</taxon>
        <taxon>Viridiplantae</taxon>
        <taxon>Streptophyta</taxon>
        <taxon>Embryophyta</taxon>
        <taxon>Tracheophyta</taxon>
        <taxon>Spermatophyta</taxon>
        <taxon>Magnoliopsida</taxon>
        <taxon>Liliopsida</taxon>
        <taxon>Zingiberales</taxon>
        <taxon>Cannaceae</taxon>
        <taxon>Canna</taxon>
    </lineage>
</organism>
<keyword evidence="5" id="KW-0479">Metal-binding</keyword>
<evidence type="ECO:0000256" key="1">
    <source>
        <dbReference type="ARBA" id="ARBA00000900"/>
    </source>
</evidence>
<evidence type="ECO:0000256" key="7">
    <source>
        <dbReference type="ARBA" id="ARBA00022786"/>
    </source>
</evidence>
<evidence type="ECO:0000256" key="3">
    <source>
        <dbReference type="ARBA" id="ARBA00012483"/>
    </source>
</evidence>
<evidence type="ECO:0000256" key="4">
    <source>
        <dbReference type="ARBA" id="ARBA00022679"/>
    </source>
</evidence>
<dbReference type="InterPro" id="IPR045191">
    <property type="entry name" value="MBR1/2-like"/>
</dbReference>
<dbReference type="GO" id="GO:0010228">
    <property type="term" value="P:vegetative to reproductive phase transition of meristem"/>
    <property type="evidence" value="ECO:0007669"/>
    <property type="project" value="UniProtKB-ARBA"/>
</dbReference>
<evidence type="ECO:0000256" key="6">
    <source>
        <dbReference type="ARBA" id="ARBA00022771"/>
    </source>
</evidence>
<dbReference type="EC" id="2.3.2.27" evidence="3"/>
<evidence type="ECO:0000313" key="12">
    <source>
        <dbReference type="Proteomes" id="UP001327560"/>
    </source>
</evidence>
<keyword evidence="7" id="KW-0833">Ubl conjugation pathway</keyword>
<name>A0AAQ3JPA1_9LILI</name>
<keyword evidence="6 9" id="KW-0863">Zinc-finger</keyword>
<dbReference type="FunFam" id="3.30.40.10:FF:000309">
    <property type="entry name" value="E3 ubiquitin-protein ligase MBR2"/>
    <property type="match status" value="1"/>
</dbReference>
<accession>A0AAQ3JPA1</accession>
<dbReference type="PROSITE" id="PS50089">
    <property type="entry name" value="ZF_RING_2"/>
    <property type="match status" value="1"/>
</dbReference>
<dbReference type="GO" id="GO:0061630">
    <property type="term" value="F:ubiquitin protein ligase activity"/>
    <property type="evidence" value="ECO:0007669"/>
    <property type="project" value="UniProtKB-EC"/>
</dbReference>
<keyword evidence="12" id="KW-1185">Reference proteome</keyword>
<dbReference type="Proteomes" id="UP001327560">
    <property type="component" value="Chromosome 1"/>
</dbReference>
<reference evidence="11 12" key="1">
    <citation type="submission" date="2023-10" db="EMBL/GenBank/DDBJ databases">
        <title>Chromosome-scale genome assembly provides insights into flower coloration mechanisms of Canna indica.</title>
        <authorList>
            <person name="Li C."/>
        </authorList>
    </citation>
    <scope>NUCLEOTIDE SEQUENCE [LARGE SCALE GENOMIC DNA]</scope>
    <source>
        <tissue evidence="11">Flower</tissue>
    </source>
</reference>
<dbReference type="GO" id="GO:0008270">
    <property type="term" value="F:zinc ion binding"/>
    <property type="evidence" value="ECO:0007669"/>
    <property type="project" value="UniProtKB-KW"/>
</dbReference>
<dbReference type="AlphaFoldDB" id="A0AAQ3JPA1"/>
<evidence type="ECO:0000256" key="5">
    <source>
        <dbReference type="ARBA" id="ARBA00022723"/>
    </source>
</evidence>
<dbReference type="PANTHER" id="PTHR22937:SF213">
    <property type="entry name" value="RING-TYPE E3 UBIQUITIN TRANSFERASE"/>
    <property type="match status" value="1"/>
</dbReference>
<dbReference type="InterPro" id="IPR001841">
    <property type="entry name" value="Znf_RING"/>
</dbReference>
<dbReference type="Pfam" id="PF13639">
    <property type="entry name" value="zf-RING_2"/>
    <property type="match status" value="1"/>
</dbReference>
<dbReference type="SMART" id="SM00184">
    <property type="entry name" value="RING"/>
    <property type="match status" value="1"/>
</dbReference>
<evidence type="ECO:0000313" key="11">
    <source>
        <dbReference type="EMBL" id="WOK92624.1"/>
    </source>
</evidence>
<keyword evidence="4" id="KW-0808">Transferase</keyword>
<sequence>MQGQRNSSEPFYEIEFDQASNSRNSPMDQQMYWNNPLYNSEENLDLPSSQLSPNGTNNSCRNVASQESVSLRIWDSHELNSSTTPLNEGSHDPLKLVCGQAPSSSIGNRSSGPRIRDTRAQANNTLSFGNENTQRNNNHISNGESFSQFLNFGGAPRNSADNLDNVGMSNQVLQSGLRQELYNPGSLQRQHIPLSTSSSETFENSSRAIDFFSKIGGRGQGVPLDIPCSSHNKRKNIEGILGESSASASASNHNQGISQVDDDLNTRIGTITRVAPSENLHFGHAAGNDESSQRNTRKRITLADPANTHTPIQWSQHNSVTHCNIQPAHLLSSSAVPSSQLPDPTLMGSNVVPNRQCAARTIPMLSPDLFPFPHIGTSTTEAGSSSGSPAFAVDGESVELNTVSDASNMSDQVFVPPQNTRNSGWVQSSWGLENRSTILSGNAVPAPQLGTDIRVRQSQGANWVSQQHRRRLSEALRRSFVPSGSEHRSRFMSLPLRYAHSSTSQEVGRHQSGAVSHGHPYMRPPNILPRQNNGASGIPLSMWTLAAAREGRSRFSEIHNVFDLIRRRDGMLLPDSAIFEQSVLAGGGNFQDRYRDMRLDVDNMSYEELLALGERIGSVNTGLSEEKILNSLQQRTYVSITSEPSDEVEPCCICREEYAEGDELGRLDCGHNFHTACIKQWLRIKNLCPICKTTALSE</sequence>
<dbReference type="SUPFAM" id="SSF57850">
    <property type="entry name" value="RING/U-box"/>
    <property type="match status" value="1"/>
</dbReference>
<dbReference type="PANTHER" id="PTHR22937">
    <property type="entry name" value="E3 UBIQUITIN-PROTEIN LIGASE RNF165"/>
    <property type="match status" value="1"/>
</dbReference>
<dbReference type="GO" id="GO:0043161">
    <property type="term" value="P:proteasome-mediated ubiquitin-dependent protein catabolic process"/>
    <property type="evidence" value="ECO:0007669"/>
    <property type="project" value="UniProtKB-ARBA"/>
</dbReference>
<dbReference type="EMBL" id="CP136890">
    <property type="protein sequence ID" value="WOK92624.1"/>
    <property type="molecule type" value="Genomic_DNA"/>
</dbReference>
<evidence type="ECO:0000256" key="9">
    <source>
        <dbReference type="PROSITE-ProRule" id="PRU00175"/>
    </source>
</evidence>
<feature type="domain" description="RING-type" evidence="10">
    <location>
        <begin position="651"/>
        <end position="692"/>
    </location>
</feature>
<keyword evidence="8" id="KW-0862">Zinc</keyword>
<evidence type="ECO:0000256" key="8">
    <source>
        <dbReference type="ARBA" id="ARBA00022833"/>
    </source>
</evidence>
<evidence type="ECO:0000259" key="10">
    <source>
        <dbReference type="PROSITE" id="PS50089"/>
    </source>
</evidence>
<protein>
    <recommendedName>
        <fullName evidence="3">RING-type E3 ubiquitin transferase</fullName>
        <ecNumber evidence="3">2.3.2.27</ecNumber>
    </recommendedName>
</protein>
<comment type="pathway">
    <text evidence="2">Protein modification; protein ubiquitination.</text>
</comment>
<gene>
    <name evidence="11" type="ORF">Cni_G01315</name>
</gene>
<evidence type="ECO:0000256" key="2">
    <source>
        <dbReference type="ARBA" id="ARBA00004906"/>
    </source>
</evidence>